<proteinExistence type="predicted"/>
<sequence length="40" mass="4304">MVCEEDTASNGTAMGGLSRCISKGIRTVLRGVCDKKQLFQ</sequence>
<dbReference type="Proteomes" id="UP001589609">
    <property type="component" value="Unassembled WGS sequence"/>
</dbReference>
<evidence type="ECO:0000313" key="2">
    <source>
        <dbReference type="Proteomes" id="UP001589609"/>
    </source>
</evidence>
<keyword evidence="2" id="KW-1185">Reference proteome</keyword>
<comment type="caution">
    <text evidence="1">The sequence shown here is derived from an EMBL/GenBank/DDBJ whole genome shotgun (WGS) entry which is preliminary data.</text>
</comment>
<protein>
    <submittedName>
        <fullName evidence="1">Uncharacterized protein</fullName>
    </submittedName>
</protein>
<gene>
    <name evidence="1" type="ORF">ACFFMS_19080</name>
</gene>
<name>A0ABV5WJN7_9BACI</name>
<organism evidence="1 2">
    <name type="scientific">Ectobacillus funiculus</name>
    <dbReference type="NCBI Taxonomy" id="137993"/>
    <lineage>
        <taxon>Bacteria</taxon>
        <taxon>Bacillati</taxon>
        <taxon>Bacillota</taxon>
        <taxon>Bacilli</taxon>
        <taxon>Bacillales</taxon>
        <taxon>Bacillaceae</taxon>
        <taxon>Ectobacillus</taxon>
    </lineage>
</organism>
<evidence type="ECO:0000313" key="1">
    <source>
        <dbReference type="EMBL" id="MFB9760433.1"/>
    </source>
</evidence>
<accession>A0ABV5WJN7</accession>
<dbReference type="EMBL" id="JBHMAF010000149">
    <property type="protein sequence ID" value="MFB9760433.1"/>
    <property type="molecule type" value="Genomic_DNA"/>
</dbReference>
<reference evidence="1 2" key="1">
    <citation type="submission" date="2024-09" db="EMBL/GenBank/DDBJ databases">
        <authorList>
            <person name="Sun Q."/>
            <person name="Mori K."/>
        </authorList>
    </citation>
    <scope>NUCLEOTIDE SEQUENCE [LARGE SCALE GENOMIC DNA]</scope>
    <source>
        <strain evidence="1 2">JCM 11201</strain>
    </source>
</reference>